<feature type="coiled-coil region" evidence="1">
    <location>
        <begin position="5"/>
        <end position="35"/>
    </location>
</feature>
<comment type="caution">
    <text evidence="2">The sequence shown here is derived from an EMBL/GenBank/DDBJ whole genome shotgun (WGS) entry which is preliminary data.</text>
</comment>
<evidence type="ECO:0000313" key="3">
    <source>
        <dbReference type="Proteomes" id="UP001165074"/>
    </source>
</evidence>
<sequence>MRSDIEDLCLRVAAVEEEQARLRERTERAEQVTDLFGALDKDVADTRIGFSKQRQVLNAIGMTQSEHAAHLQRQSTILSGLVLEIAAVRSTQVDHGIVLNEHGQMLTEHGQMLKEQGRMLREVLDRLPA</sequence>
<protein>
    <submittedName>
        <fullName evidence="2">Uncharacterized protein</fullName>
    </submittedName>
</protein>
<dbReference type="RefSeq" id="WP_285568193.1">
    <property type="nucleotide sequence ID" value="NZ_BSTK01000002.1"/>
</dbReference>
<keyword evidence="1" id="KW-0175">Coiled coil</keyword>
<proteinExistence type="predicted"/>
<dbReference type="EMBL" id="BSTK01000002">
    <property type="protein sequence ID" value="GLY83654.1"/>
    <property type="molecule type" value="Genomic_DNA"/>
</dbReference>
<name>A0A9W6RY55_9ACTN</name>
<dbReference type="Proteomes" id="UP001165074">
    <property type="component" value="Unassembled WGS sequence"/>
</dbReference>
<accession>A0A9W6RY55</accession>
<organism evidence="2 3">
    <name type="scientific">Actinoallomurus iriomotensis</name>
    <dbReference type="NCBI Taxonomy" id="478107"/>
    <lineage>
        <taxon>Bacteria</taxon>
        <taxon>Bacillati</taxon>
        <taxon>Actinomycetota</taxon>
        <taxon>Actinomycetes</taxon>
        <taxon>Streptosporangiales</taxon>
        <taxon>Thermomonosporaceae</taxon>
        <taxon>Actinoallomurus</taxon>
    </lineage>
</organism>
<evidence type="ECO:0000256" key="1">
    <source>
        <dbReference type="SAM" id="Coils"/>
    </source>
</evidence>
<reference evidence="2" key="1">
    <citation type="submission" date="2023-03" db="EMBL/GenBank/DDBJ databases">
        <title>Actinoallomurus iriomotensis NBRC 103684.</title>
        <authorList>
            <person name="Ichikawa N."/>
            <person name="Sato H."/>
            <person name="Tonouchi N."/>
        </authorList>
    </citation>
    <scope>NUCLEOTIDE SEQUENCE</scope>
    <source>
        <strain evidence="2">NBRC 103684</strain>
    </source>
</reference>
<dbReference type="AlphaFoldDB" id="A0A9W6RY55"/>
<gene>
    <name evidence="2" type="ORF">Airi02_015830</name>
</gene>
<keyword evidence="3" id="KW-1185">Reference proteome</keyword>
<evidence type="ECO:0000313" key="2">
    <source>
        <dbReference type="EMBL" id="GLY83654.1"/>
    </source>
</evidence>